<organism evidence="1">
    <name type="scientific">marine sediment metagenome</name>
    <dbReference type="NCBI Taxonomy" id="412755"/>
    <lineage>
        <taxon>unclassified sequences</taxon>
        <taxon>metagenomes</taxon>
        <taxon>ecological metagenomes</taxon>
    </lineage>
</organism>
<protein>
    <submittedName>
        <fullName evidence="1">Uncharacterized protein</fullName>
    </submittedName>
</protein>
<comment type="caution">
    <text evidence="1">The sequence shown here is derived from an EMBL/GenBank/DDBJ whole genome shotgun (WGS) entry which is preliminary data.</text>
</comment>
<dbReference type="EMBL" id="LAZR01053650">
    <property type="protein sequence ID" value="KKK80288.1"/>
    <property type="molecule type" value="Genomic_DNA"/>
</dbReference>
<dbReference type="AlphaFoldDB" id="A0A0F8YFM0"/>
<gene>
    <name evidence="1" type="ORF">LCGC14_2825040</name>
</gene>
<reference evidence="1" key="1">
    <citation type="journal article" date="2015" name="Nature">
        <title>Complex archaea that bridge the gap between prokaryotes and eukaryotes.</title>
        <authorList>
            <person name="Spang A."/>
            <person name="Saw J.H."/>
            <person name="Jorgensen S.L."/>
            <person name="Zaremba-Niedzwiedzka K."/>
            <person name="Martijn J."/>
            <person name="Lind A.E."/>
            <person name="van Eijk R."/>
            <person name="Schleper C."/>
            <person name="Guy L."/>
            <person name="Ettema T.J."/>
        </authorList>
    </citation>
    <scope>NUCLEOTIDE SEQUENCE</scope>
</reference>
<sequence>MTEIATLKKKKKNNKANQAELERLKILQDAEPLTAGEIAE</sequence>
<accession>A0A0F8YFM0</accession>
<feature type="non-terminal residue" evidence="1">
    <location>
        <position position="40"/>
    </location>
</feature>
<evidence type="ECO:0000313" key="1">
    <source>
        <dbReference type="EMBL" id="KKK80288.1"/>
    </source>
</evidence>
<name>A0A0F8YFM0_9ZZZZ</name>
<proteinExistence type="predicted"/>